<reference evidence="5 6" key="1">
    <citation type="submission" date="2015-07" db="EMBL/GenBank/DDBJ databases">
        <title>High-quality genome of monoxenous trypanosomatid Leptomonas pyrrhocoris.</title>
        <authorList>
            <person name="Flegontov P."/>
            <person name="Butenko A."/>
            <person name="Firsov S."/>
            <person name="Vlcek C."/>
            <person name="Logacheva M.D."/>
            <person name="Field M."/>
            <person name="Filatov D."/>
            <person name="Flegontova O."/>
            <person name="Gerasimov E."/>
            <person name="Jackson A.P."/>
            <person name="Kelly S."/>
            <person name="Opperdoes F."/>
            <person name="O'Reilly A."/>
            <person name="Votypka J."/>
            <person name="Yurchenko V."/>
            <person name="Lukes J."/>
        </authorList>
    </citation>
    <scope>NUCLEOTIDE SEQUENCE [LARGE SCALE GENOMIC DNA]</scope>
    <source>
        <strain evidence="5">H10</strain>
    </source>
</reference>
<dbReference type="RefSeq" id="XP_015656642.1">
    <property type="nucleotide sequence ID" value="XM_015804664.1"/>
</dbReference>
<dbReference type="InterPro" id="IPR004616">
    <property type="entry name" value="Leu/Phe-tRNA_Trfase"/>
</dbReference>
<keyword evidence="3" id="KW-0012">Acyltransferase</keyword>
<dbReference type="EMBL" id="LGTL01000014">
    <property type="protein sequence ID" value="KPA78203.1"/>
    <property type="molecule type" value="Genomic_DNA"/>
</dbReference>
<sequence length="381" mass="43023">MFPTYLTRVEKHFRIDPDDLPYNIADEIEQAKTSADVRTLVPLTREGIQYLSRRFPPVRNAADLDELPQKLKGGDEFGFSPLFDPALVDACCQRGVFPLTQSVGRGFFIFAPKVHNVRAVCALVTSPCERNAIRGFPFSDDNEGIFSRNCVGLSRKLLKDPEESTRRPCFEVFVNRKEDLFDIFTLIRKQHGENWLCKPLRLCLFHMFFNPEKYSTKIVITAIRRKKYDDRPAIQGTQEVMEGELVAGEVGFLVGDIYSSASGAYCVNGGGALQLCLTGLCMHAAGCRVWDLGMMMVYKTALNCFEMPRMKWLKLAAARCSNSNTSILKYLEDLESGRSVNFLLQTSSFTHNASPNSKAQQKKRLKAEALAKRKAEKESRK</sequence>
<evidence type="ECO:0000313" key="5">
    <source>
        <dbReference type="EMBL" id="KPA78203.1"/>
    </source>
</evidence>
<dbReference type="InterPro" id="IPR016181">
    <property type="entry name" value="Acyl_CoA_acyltransferase"/>
</dbReference>
<feature type="compositionally biased region" description="Basic and acidic residues" evidence="4">
    <location>
        <begin position="366"/>
        <end position="381"/>
    </location>
</feature>
<comment type="caution">
    <text evidence="5">The sequence shown here is derived from an EMBL/GenBank/DDBJ whole genome shotgun (WGS) entry which is preliminary data.</text>
</comment>
<feature type="region of interest" description="Disordered" evidence="4">
    <location>
        <begin position="351"/>
        <end position="381"/>
    </location>
</feature>
<keyword evidence="2" id="KW-0808">Transferase</keyword>
<dbReference type="SUPFAM" id="SSF55729">
    <property type="entry name" value="Acyl-CoA N-acyltransferases (Nat)"/>
    <property type="match status" value="1"/>
</dbReference>
<keyword evidence="1" id="KW-0963">Cytoplasm</keyword>
<protein>
    <submittedName>
        <fullName evidence="5">Uncharacterized protein</fullName>
    </submittedName>
</protein>
<evidence type="ECO:0000256" key="2">
    <source>
        <dbReference type="ARBA" id="ARBA00022679"/>
    </source>
</evidence>
<dbReference type="PANTHER" id="PTHR30098">
    <property type="entry name" value="LEUCYL/PHENYLALANYL-TRNA--PROTEIN TRANSFERASE"/>
    <property type="match status" value="1"/>
</dbReference>
<evidence type="ECO:0000256" key="3">
    <source>
        <dbReference type="ARBA" id="ARBA00023315"/>
    </source>
</evidence>
<organism evidence="5 6">
    <name type="scientific">Leptomonas pyrrhocoris</name>
    <name type="common">Firebug parasite</name>
    <dbReference type="NCBI Taxonomy" id="157538"/>
    <lineage>
        <taxon>Eukaryota</taxon>
        <taxon>Discoba</taxon>
        <taxon>Euglenozoa</taxon>
        <taxon>Kinetoplastea</taxon>
        <taxon>Metakinetoplastina</taxon>
        <taxon>Trypanosomatida</taxon>
        <taxon>Trypanosomatidae</taxon>
        <taxon>Leishmaniinae</taxon>
        <taxon>Leptomonas</taxon>
    </lineage>
</organism>
<dbReference type="Gene3D" id="3.40.630.70">
    <property type="entry name" value="Leucyl/phenylalanyl-tRNA-protein transferase, C-terminal domain"/>
    <property type="match status" value="1"/>
</dbReference>
<dbReference type="InterPro" id="IPR042203">
    <property type="entry name" value="Leu/Phe-tRNA_Trfase_C"/>
</dbReference>
<dbReference type="AlphaFoldDB" id="A0A0M9FXV7"/>
<keyword evidence="6" id="KW-1185">Reference proteome</keyword>
<dbReference type="OMA" id="HGENWLC"/>
<proteinExistence type="predicted"/>
<evidence type="ECO:0000256" key="4">
    <source>
        <dbReference type="SAM" id="MobiDB-lite"/>
    </source>
</evidence>
<evidence type="ECO:0000256" key="1">
    <source>
        <dbReference type="ARBA" id="ARBA00022490"/>
    </source>
</evidence>
<dbReference type="VEuPathDB" id="TriTrypDB:LpyrH10_14_0810"/>
<dbReference type="GO" id="GO:0005737">
    <property type="term" value="C:cytoplasm"/>
    <property type="evidence" value="ECO:0007669"/>
    <property type="project" value="TreeGrafter"/>
</dbReference>
<accession>A0A0M9FXV7</accession>
<name>A0A0M9FXV7_LEPPY</name>
<dbReference type="OrthoDB" id="2122564at2759"/>
<dbReference type="GO" id="GO:0030163">
    <property type="term" value="P:protein catabolic process"/>
    <property type="evidence" value="ECO:0007669"/>
    <property type="project" value="InterPro"/>
</dbReference>
<dbReference type="PANTHER" id="PTHR30098:SF2">
    <property type="entry name" value="LEUCYL_PHENYLALANYL-TRNA--PROTEIN TRANSFERASE"/>
    <property type="match status" value="1"/>
</dbReference>
<dbReference type="GeneID" id="26906655"/>
<dbReference type="Proteomes" id="UP000037923">
    <property type="component" value="Unassembled WGS sequence"/>
</dbReference>
<evidence type="ECO:0000313" key="6">
    <source>
        <dbReference type="Proteomes" id="UP000037923"/>
    </source>
</evidence>
<gene>
    <name evidence="5" type="ORF">ABB37_06366</name>
</gene>
<dbReference type="GO" id="GO:0008914">
    <property type="term" value="F:leucyl-tRNA--protein transferase activity"/>
    <property type="evidence" value="ECO:0007669"/>
    <property type="project" value="InterPro"/>
</dbReference>